<feature type="region of interest" description="Disordered" evidence="1">
    <location>
        <begin position="116"/>
        <end position="138"/>
    </location>
</feature>
<sequence length="153" mass="16674">MDNTIHDQSNVTQNITSCTEVKEDNGLEKSHSETHKTFDNEHPLNSNILNGDDSDKCELLNGREGGDVFNIKSKVEGSKHLDDIGSSDIKNAAEDKSQNAGDNLEMEAIGASCVPVENASESTENGSKHEKVTVEEEEWMDILGSGQLKKKVS</sequence>
<feature type="region of interest" description="Disordered" evidence="1">
    <location>
        <begin position="1"/>
        <end position="50"/>
    </location>
</feature>
<name>A0ABQ9I180_9NEOP</name>
<evidence type="ECO:0000313" key="3">
    <source>
        <dbReference type="Proteomes" id="UP001159363"/>
    </source>
</evidence>
<protein>
    <submittedName>
        <fullName evidence="2">Uncharacterized protein</fullName>
    </submittedName>
</protein>
<evidence type="ECO:0000256" key="1">
    <source>
        <dbReference type="SAM" id="MobiDB-lite"/>
    </source>
</evidence>
<dbReference type="Proteomes" id="UP001159363">
    <property type="component" value="Chromosome 3"/>
</dbReference>
<proteinExistence type="predicted"/>
<keyword evidence="3" id="KW-1185">Reference proteome</keyword>
<organism evidence="2 3">
    <name type="scientific">Dryococelus australis</name>
    <dbReference type="NCBI Taxonomy" id="614101"/>
    <lineage>
        <taxon>Eukaryota</taxon>
        <taxon>Metazoa</taxon>
        <taxon>Ecdysozoa</taxon>
        <taxon>Arthropoda</taxon>
        <taxon>Hexapoda</taxon>
        <taxon>Insecta</taxon>
        <taxon>Pterygota</taxon>
        <taxon>Neoptera</taxon>
        <taxon>Polyneoptera</taxon>
        <taxon>Phasmatodea</taxon>
        <taxon>Verophasmatodea</taxon>
        <taxon>Anareolatae</taxon>
        <taxon>Phasmatidae</taxon>
        <taxon>Eurycanthinae</taxon>
        <taxon>Dryococelus</taxon>
    </lineage>
</organism>
<accession>A0ABQ9I180</accession>
<gene>
    <name evidence="2" type="ORF">PR048_009890</name>
</gene>
<reference evidence="2 3" key="1">
    <citation type="submission" date="2023-02" db="EMBL/GenBank/DDBJ databases">
        <title>LHISI_Scaffold_Assembly.</title>
        <authorList>
            <person name="Stuart O.P."/>
            <person name="Cleave R."/>
            <person name="Magrath M.J.L."/>
            <person name="Mikheyev A.S."/>
        </authorList>
    </citation>
    <scope>NUCLEOTIDE SEQUENCE [LARGE SCALE GENOMIC DNA]</scope>
    <source>
        <strain evidence="2">Daus_M_001</strain>
        <tissue evidence="2">Leg muscle</tissue>
    </source>
</reference>
<feature type="region of interest" description="Disordered" evidence="1">
    <location>
        <begin position="77"/>
        <end position="101"/>
    </location>
</feature>
<feature type="compositionally biased region" description="Basic and acidic residues" evidence="1">
    <location>
        <begin position="20"/>
        <end position="42"/>
    </location>
</feature>
<dbReference type="EMBL" id="JARBHB010000003">
    <property type="protein sequence ID" value="KAJ8890382.1"/>
    <property type="molecule type" value="Genomic_DNA"/>
</dbReference>
<evidence type="ECO:0000313" key="2">
    <source>
        <dbReference type="EMBL" id="KAJ8890382.1"/>
    </source>
</evidence>
<comment type="caution">
    <text evidence="2">The sequence shown here is derived from an EMBL/GenBank/DDBJ whole genome shotgun (WGS) entry which is preliminary data.</text>
</comment>
<feature type="compositionally biased region" description="Polar residues" evidence="1">
    <location>
        <begin position="1"/>
        <end position="19"/>
    </location>
</feature>